<feature type="compositionally biased region" description="Polar residues" evidence="1">
    <location>
        <begin position="202"/>
        <end position="215"/>
    </location>
</feature>
<feature type="compositionally biased region" description="Basic and acidic residues" evidence="1">
    <location>
        <begin position="1215"/>
        <end position="1229"/>
    </location>
</feature>
<feature type="region of interest" description="Disordered" evidence="1">
    <location>
        <begin position="1076"/>
        <end position="1229"/>
    </location>
</feature>
<feature type="compositionally biased region" description="Polar residues" evidence="1">
    <location>
        <begin position="799"/>
        <end position="818"/>
    </location>
</feature>
<feature type="compositionally biased region" description="Basic and acidic residues" evidence="1">
    <location>
        <begin position="681"/>
        <end position="699"/>
    </location>
</feature>
<feature type="compositionally biased region" description="Polar residues" evidence="1">
    <location>
        <begin position="238"/>
        <end position="250"/>
    </location>
</feature>
<feature type="compositionally biased region" description="Basic and acidic residues" evidence="1">
    <location>
        <begin position="708"/>
        <end position="718"/>
    </location>
</feature>
<dbReference type="Proteomes" id="UP000221165">
    <property type="component" value="Unassembled WGS sequence"/>
</dbReference>
<feature type="compositionally biased region" description="Acidic residues" evidence="1">
    <location>
        <begin position="1173"/>
        <end position="1183"/>
    </location>
</feature>
<name>A0A2C6L0G0_9APIC</name>
<feature type="compositionally biased region" description="Polar residues" evidence="1">
    <location>
        <begin position="344"/>
        <end position="357"/>
    </location>
</feature>
<organism evidence="2 3">
    <name type="scientific">Cystoisospora suis</name>
    <dbReference type="NCBI Taxonomy" id="483139"/>
    <lineage>
        <taxon>Eukaryota</taxon>
        <taxon>Sar</taxon>
        <taxon>Alveolata</taxon>
        <taxon>Apicomplexa</taxon>
        <taxon>Conoidasida</taxon>
        <taxon>Coccidia</taxon>
        <taxon>Eucoccidiorida</taxon>
        <taxon>Eimeriorina</taxon>
        <taxon>Sarcocystidae</taxon>
        <taxon>Cystoisospora</taxon>
    </lineage>
</organism>
<feature type="compositionally biased region" description="Basic and acidic residues" evidence="1">
    <location>
        <begin position="183"/>
        <end position="200"/>
    </location>
</feature>
<feature type="region of interest" description="Disordered" evidence="1">
    <location>
        <begin position="957"/>
        <end position="1049"/>
    </location>
</feature>
<sequence length="1256" mass="134616">MEVSKENGDLIDRTLAASRSARRKKPRRVVARQWFQMAAMFGHVAVLMRDVGTWLFLFVCELTAEVGRAFCKLGSLIQGHFGTFLHPQKPLALDSVDQARPAGNRSRMRLKTSKLPKKLANYRQKLERPASPFKSEGSIELTSTAKQVQEIQFQHQLASTQLQQCPPIQQALPTAFSPNKSANRGERDGGDAVDQPEKKKSTGSPGNQGPPSATQAEVARTEQPTVREHLPASHPPARNQSDPANRVSSRTVEQLLPDVETPARYHSDTDHGFTIVSRGKTRSSGKTRTTALSGPRPLPPREELPRAGLQGGVENGKAVHPEHGPTRHGEGAIVSAKSRLANALRNTASGWQNSGNGSKARLSRRPGLAARQLEHAAHVSSSDTGPRTSNVAREREASPEGTVTPRESMPNERELGRPKSGPVPPRARTSRYSRSRTEAYSVQKLPKDVARLSGSAGNEAESSLTSAQATTQASETVTEPNNSVTDTREPALPTSAPPKRWIDHVSDEDDEGCLSAQEPTGRVALLGDNMDLPVPKEVVGLDSQEGHPPSPAKESSDSAVEPRTDTGQLVRRKEDTQAEQSVIKGPSAASSVSSEGVPGRARRQWYSNQADDSVDSAAASCWPSLGAAAAEARRKKDAGPKQDHRHQPSRLSYLFEPVGSQRPPTTSLLGLPGEGFKAVARHGDSKQMQHHTHNTERLEAAASHSRRQTGDRDHRHPDYIWRVKGEVHRGESGDTQAASSGQEPAGVSEPLLLHRAVSSEGYISQHARPKPPGQREQRRLETDPSSFRSVHQRFPHGSTPRQRGSHFNSLRMGHSTSARVPVPPRVPPRRSHGVPPPPPPPPEGDLTFFAPPGSYASTLCYSETMAQAAAEGLDPAAACQRLALQQQPLLSHLRPLTASHSFPQMPFLADPAYYSFPDASVPDAWIPGVPALFLPPPQQPADEQLCTEVSADQVAAPETATAEGTAGQENEAGSEEQPLADAPGPQGAAEAGPDLAAEETGTSCLPSESPKTHSSIKNDLKDEKPLTPSPENLAGRDPAPHLSLEKSSALTEGDAVSQCGQVGLASANQLCERTNNRKLDADGTAAVSSEECPERDSSLDSQGAVSQTPATSQLLQGAESAEPTVQGVGDLTSAEGHEPEAAVEEKLGLSRIPTGSFSSPEDSGTPDHQEEGFGSDDLVDNYPDDAGARASAGHPGEDSLGTPRTVSKLKTVYRPKIEEPALTTDETKDEQAKLYHFYDPASCTWIEIVGSSRIPA</sequence>
<feature type="compositionally biased region" description="Low complexity" evidence="1">
    <location>
        <begin position="459"/>
        <end position="479"/>
    </location>
</feature>
<keyword evidence="3" id="KW-1185">Reference proteome</keyword>
<feature type="compositionally biased region" description="Low complexity" evidence="1">
    <location>
        <begin position="957"/>
        <end position="971"/>
    </location>
</feature>
<feature type="compositionally biased region" description="Polar residues" evidence="1">
    <location>
        <begin position="379"/>
        <end position="391"/>
    </location>
</feature>
<gene>
    <name evidence="2" type="ORF">CSUI_004559</name>
</gene>
<feature type="compositionally biased region" description="Basic and acidic residues" evidence="1">
    <location>
        <begin position="773"/>
        <end position="782"/>
    </location>
</feature>
<feature type="compositionally biased region" description="Basic and acidic residues" evidence="1">
    <location>
        <begin position="1016"/>
        <end position="1025"/>
    </location>
</feature>
<feature type="compositionally biased region" description="Pro residues" evidence="1">
    <location>
        <begin position="834"/>
        <end position="843"/>
    </location>
</feature>
<feature type="region of interest" description="Disordered" evidence="1">
    <location>
        <begin position="263"/>
        <end position="718"/>
    </location>
</feature>
<dbReference type="EMBL" id="MIGC01002146">
    <property type="protein sequence ID" value="PHJ21595.1"/>
    <property type="molecule type" value="Genomic_DNA"/>
</dbReference>
<dbReference type="GeneID" id="94427958"/>
<dbReference type="RefSeq" id="XP_067923277.1">
    <property type="nucleotide sequence ID" value="XM_068064747.1"/>
</dbReference>
<accession>A0A2C6L0G0</accession>
<feature type="compositionally biased region" description="Basic and acidic residues" evidence="1">
    <location>
        <begin position="1135"/>
        <end position="1148"/>
    </location>
</feature>
<feature type="region of interest" description="Disordered" evidence="1">
    <location>
        <begin position="172"/>
        <end position="250"/>
    </location>
</feature>
<evidence type="ECO:0000313" key="2">
    <source>
        <dbReference type="EMBL" id="PHJ21595.1"/>
    </source>
</evidence>
<comment type="caution">
    <text evidence="2">The sequence shown here is derived from an EMBL/GenBank/DDBJ whole genome shotgun (WGS) entry which is preliminary data.</text>
</comment>
<protein>
    <submittedName>
        <fullName evidence="2">Uncharacterized protein</fullName>
    </submittedName>
</protein>
<feature type="compositionally biased region" description="Polar residues" evidence="1">
    <location>
        <begin position="1153"/>
        <end position="1162"/>
    </location>
</feature>
<feature type="region of interest" description="Disordered" evidence="1">
    <location>
        <begin position="760"/>
        <end position="847"/>
    </location>
</feature>
<feature type="compositionally biased region" description="Basic and acidic residues" evidence="1">
    <location>
        <begin position="631"/>
        <end position="646"/>
    </location>
</feature>
<feature type="compositionally biased region" description="Polar residues" evidence="1">
    <location>
        <begin position="1099"/>
        <end position="1115"/>
    </location>
</feature>
<dbReference type="AlphaFoldDB" id="A0A2C6L0G0"/>
<feature type="compositionally biased region" description="Basic and acidic residues" evidence="1">
    <location>
        <begin position="554"/>
        <end position="564"/>
    </location>
</feature>
<dbReference type="VEuPathDB" id="ToxoDB:CSUI_004559"/>
<evidence type="ECO:0000313" key="3">
    <source>
        <dbReference type="Proteomes" id="UP000221165"/>
    </source>
</evidence>
<feature type="compositionally biased region" description="Low complexity" evidence="1">
    <location>
        <begin position="980"/>
        <end position="993"/>
    </location>
</feature>
<reference evidence="2 3" key="1">
    <citation type="journal article" date="2017" name="Int. J. Parasitol.">
        <title>The genome of the protozoan parasite Cystoisospora suis and a reverse vaccinology approach to identify vaccine candidates.</title>
        <authorList>
            <person name="Palmieri N."/>
            <person name="Shrestha A."/>
            <person name="Ruttkowski B."/>
            <person name="Beck T."/>
            <person name="Vogl C."/>
            <person name="Tomley F."/>
            <person name="Blake D.P."/>
            <person name="Joachim A."/>
        </authorList>
    </citation>
    <scope>NUCLEOTIDE SEQUENCE [LARGE SCALE GENOMIC DNA]</scope>
    <source>
        <strain evidence="2 3">Wien I</strain>
    </source>
</reference>
<evidence type="ECO:0000256" key="1">
    <source>
        <dbReference type="SAM" id="MobiDB-lite"/>
    </source>
</evidence>
<proteinExistence type="predicted"/>
<feature type="compositionally biased region" description="Basic and acidic residues" evidence="1">
    <location>
        <begin position="317"/>
        <end position="330"/>
    </location>
</feature>